<dbReference type="InterPro" id="IPR047057">
    <property type="entry name" value="MerR_fam"/>
</dbReference>
<evidence type="ECO:0000256" key="4">
    <source>
        <dbReference type="ARBA" id="ARBA00023163"/>
    </source>
</evidence>
<dbReference type="RefSeq" id="WP_265992837.1">
    <property type="nucleotide sequence ID" value="NZ_CP110973.1"/>
</dbReference>
<evidence type="ECO:0000313" key="8">
    <source>
        <dbReference type="Proteomes" id="UP001597116"/>
    </source>
</evidence>
<dbReference type="Gene3D" id="1.10.1240.10">
    <property type="entry name" value="Methionine synthase domain"/>
    <property type="match status" value="1"/>
</dbReference>
<evidence type="ECO:0000259" key="6">
    <source>
        <dbReference type="PROSITE" id="PS51332"/>
    </source>
</evidence>
<dbReference type="Pfam" id="PF02607">
    <property type="entry name" value="B12-binding_2"/>
    <property type="match status" value="1"/>
</dbReference>
<dbReference type="InterPro" id="IPR036724">
    <property type="entry name" value="Cobalamin-bd_sf"/>
</dbReference>
<dbReference type="SUPFAM" id="SSF46955">
    <property type="entry name" value="Putative DNA-binding domain"/>
    <property type="match status" value="1"/>
</dbReference>
<comment type="caution">
    <text evidence="7">The sequence shown here is derived from an EMBL/GenBank/DDBJ whole genome shotgun (WGS) entry which is preliminary data.</text>
</comment>
<dbReference type="PANTHER" id="PTHR30204">
    <property type="entry name" value="REDOX-CYCLING DRUG-SENSING TRANSCRIPTIONAL ACTIVATOR SOXR"/>
    <property type="match status" value="1"/>
</dbReference>
<protein>
    <submittedName>
        <fullName evidence="7">MerR family transcriptional regulator</fullName>
    </submittedName>
</protein>
<dbReference type="Gene3D" id="1.10.1660.10">
    <property type="match status" value="1"/>
</dbReference>
<proteinExistence type="predicted"/>
<dbReference type="PROSITE" id="PS50937">
    <property type="entry name" value="HTH_MERR_2"/>
    <property type="match status" value="1"/>
</dbReference>
<dbReference type="Gene3D" id="3.40.50.280">
    <property type="entry name" value="Cobalamin-binding domain"/>
    <property type="match status" value="1"/>
</dbReference>
<dbReference type="SMART" id="SM00422">
    <property type="entry name" value="HTH_MERR"/>
    <property type="match status" value="1"/>
</dbReference>
<gene>
    <name evidence="7" type="ORF">ACFQ4C_14555</name>
</gene>
<dbReference type="PANTHER" id="PTHR30204:SF69">
    <property type="entry name" value="MERR-FAMILY TRANSCRIPTIONAL REGULATOR"/>
    <property type="match status" value="1"/>
</dbReference>
<keyword evidence="3" id="KW-0238">DNA-binding</keyword>
<organism evidence="7 8">
    <name type="scientific">Larkinella insperata</name>
    <dbReference type="NCBI Taxonomy" id="332158"/>
    <lineage>
        <taxon>Bacteria</taxon>
        <taxon>Pseudomonadati</taxon>
        <taxon>Bacteroidota</taxon>
        <taxon>Cytophagia</taxon>
        <taxon>Cytophagales</taxon>
        <taxon>Spirosomataceae</taxon>
        <taxon>Larkinella</taxon>
    </lineage>
</organism>
<keyword evidence="2" id="KW-0805">Transcription regulation</keyword>
<dbReference type="SUPFAM" id="SSF52242">
    <property type="entry name" value="Cobalamin (vitamin B12)-binding domain"/>
    <property type="match status" value="1"/>
</dbReference>
<keyword evidence="4" id="KW-0804">Transcription</keyword>
<feature type="domain" description="B12-binding" evidence="6">
    <location>
        <begin position="175"/>
        <end position="292"/>
    </location>
</feature>
<name>A0ABW3Q4B2_9BACT</name>
<dbReference type="InterPro" id="IPR000551">
    <property type="entry name" value="MerR-type_HTH_dom"/>
</dbReference>
<reference evidence="8" key="1">
    <citation type="journal article" date="2019" name="Int. J. Syst. Evol. Microbiol.">
        <title>The Global Catalogue of Microorganisms (GCM) 10K type strain sequencing project: providing services to taxonomists for standard genome sequencing and annotation.</title>
        <authorList>
            <consortium name="The Broad Institute Genomics Platform"/>
            <consortium name="The Broad Institute Genome Sequencing Center for Infectious Disease"/>
            <person name="Wu L."/>
            <person name="Ma J."/>
        </authorList>
    </citation>
    <scope>NUCLEOTIDE SEQUENCE [LARGE SCALE GENOMIC DNA]</scope>
    <source>
        <strain evidence="8">CCUG 55608</strain>
    </source>
</reference>
<dbReference type="InterPro" id="IPR036594">
    <property type="entry name" value="Meth_synthase_dom"/>
</dbReference>
<keyword evidence="1" id="KW-0678">Repressor</keyword>
<evidence type="ECO:0000313" key="7">
    <source>
        <dbReference type="EMBL" id="MFD1142343.1"/>
    </source>
</evidence>
<dbReference type="InterPro" id="IPR009061">
    <property type="entry name" value="DNA-bd_dom_put_sf"/>
</dbReference>
<accession>A0ABW3Q4B2</accession>
<dbReference type="EMBL" id="JBHTLP010000008">
    <property type="protein sequence ID" value="MFD1142343.1"/>
    <property type="molecule type" value="Genomic_DNA"/>
</dbReference>
<dbReference type="InterPro" id="IPR003759">
    <property type="entry name" value="Cbl-bd_cap"/>
</dbReference>
<sequence length="292" mass="33405">MSTYSIRDLEQLSGIKAHTLRIWEQRYNIISPKRTDTNIRTYDDLDLKLVLNISLLKDHGFKISEISKMSLGEMAQEVITLSDRKLTYPDQIHALTIAMIDLDEDRFEKIISTNILQFGFENTMINIIYPFLSRIGTLWVTGSIGPAQEHFMTSLIRQKLIVAIDGQLNKQRPTAKKFMLFLPEGELHEIGLLFANYVIRARHHKVIYLGQSLPLKELEFAYEAHKPDYIFTSITSSPSNHEVQPFVDDLAKKFPDAQLLLTGYQVVGQDIQLPENGLIINTTDDLIRIATS</sequence>
<keyword evidence="8" id="KW-1185">Reference proteome</keyword>
<feature type="domain" description="HTH merR-type" evidence="5">
    <location>
        <begin position="3"/>
        <end position="72"/>
    </location>
</feature>
<dbReference type="Proteomes" id="UP001597116">
    <property type="component" value="Unassembled WGS sequence"/>
</dbReference>
<evidence type="ECO:0000259" key="5">
    <source>
        <dbReference type="PROSITE" id="PS50937"/>
    </source>
</evidence>
<dbReference type="PROSITE" id="PS51332">
    <property type="entry name" value="B12_BINDING"/>
    <property type="match status" value="1"/>
</dbReference>
<evidence type="ECO:0000256" key="3">
    <source>
        <dbReference type="ARBA" id="ARBA00023125"/>
    </source>
</evidence>
<evidence type="ECO:0000256" key="2">
    <source>
        <dbReference type="ARBA" id="ARBA00023015"/>
    </source>
</evidence>
<evidence type="ECO:0000256" key="1">
    <source>
        <dbReference type="ARBA" id="ARBA00022491"/>
    </source>
</evidence>
<dbReference type="Pfam" id="PF13411">
    <property type="entry name" value="MerR_1"/>
    <property type="match status" value="1"/>
</dbReference>
<dbReference type="InterPro" id="IPR006158">
    <property type="entry name" value="Cobalamin-bd"/>
</dbReference>
<dbReference type="CDD" id="cd01104">
    <property type="entry name" value="HTH_MlrA-CarA"/>
    <property type="match status" value="1"/>
</dbReference>